<gene>
    <name evidence="1" type="ORF">SCLCIDRAFT_1206873</name>
</gene>
<keyword evidence="2" id="KW-1185">Reference proteome</keyword>
<name>A0A0C3B0D6_9AGAM</name>
<protein>
    <submittedName>
        <fullName evidence="1">Uncharacterized protein</fullName>
    </submittedName>
</protein>
<evidence type="ECO:0000313" key="2">
    <source>
        <dbReference type="Proteomes" id="UP000053989"/>
    </source>
</evidence>
<dbReference type="Proteomes" id="UP000053989">
    <property type="component" value="Unassembled WGS sequence"/>
</dbReference>
<dbReference type="AlphaFoldDB" id="A0A0C3B0D6"/>
<reference evidence="2" key="2">
    <citation type="submission" date="2015-01" db="EMBL/GenBank/DDBJ databases">
        <title>Evolutionary Origins and Diversification of the Mycorrhizal Mutualists.</title>
        <authorList>
            <consortium name="DOE Joint Genome Institute"/>
            <consortium name="Mycorrhizal Genomics Consortium"/>
            <person name="Kohler A."/>
            <person name="Kuo A."/>
            <person name="Nagy L.G."/>
            <person name="Floudas D."/>
            <person name="Copeland A."/>
            <person name="Barry K.W."/>
            <person name="Cichocki N."/>
            <person name="Veneault-Fourrey C."/>
            <person name="LaButti K."/>
            <person name="Lindquist E.A."/>
            <person name="Lipzen A."/>
            <person name="Lundell T."/>
            <person name="Morin E."/>
            <person name="Murat C."/>
            <person name="Riley R."/>
            <person name="Ohm R."/>
            <person name="Sun H."/>
            <person name="Tunlid A."/>
            <person name="Henrissat B."/>
            <person name="Grigoriev I.V."/>
            <person name="Hibbett D.S."/>
            <person name="Martin F."/>
        </authorList>
    </citation>
    <scope>NUCLEOTIDE SEQUENCE [LARGE SCALE GENOMIC DNA]</scope>
    <source>
        <strain evidence="2">Foug A</strain>
    </source>
</reference>
<dbReference type="EMBL" id="KN822004">
    <property type="protein sequence ID" value="KIM70712.1"/>
    <property type="molecule type" value="Genomic_DNA"/>
</dbReference>
<reference evidence="1 2" key="1">
    <citation type="submission" date="2014-04" db="EMBL/GenBank/DDBJ databases">
        <authorList>
            <consortium name="DOE Joint Genome Institute"/>
            <person name="Kuo A."/>
            <person name="Kohler A."/>
            <person name="Nagy L.G."/>
            <person name="Floudas D."/>
            <person name="Copeland A."/>
            <person name="Barry K.W."/>
            <person name="Cichocki N."/>
            <person name="Veneault-Fourrey C."/>
            <person name="LaButti K."/>
            <person name="Lindquist E.A."/>
            <person name="Lipzen A."/>
            <person name="Lundell T."/>
            <person name="Morin E."/>
            <person name="Murat C."/>
            <person name="Sun H."/>
            <person name="Tunlid A."/>
            <person name="Henrissat B."/>
            <person name="Grigoriev I.V."/>
            <person name="Hibbett D.S."/>
            <person name="Martin F."/>
            <person name="Nordberg H.P."/>
            <person name="Cantor M.N."/>
            <person name="Hua S.X."/>
        </authorList>
    </citation>
    <scope>NUCLEOTIDE SEQUENCE [LARGE SCALE GENOMIC DNA]</scope>
    <source>
        <strain evidence="1 2">Foug A</strain>
    </source>
</reference>
<dbReference type="InParanoid" id="A0A0C3B0D6"/>
<organism evidence="1 2">
    <name type="scientific">Scleroderma citrinum Foug A</name>
    <dbReference type="NCBI Taxonomy" id="1036808"/>
    <lineage>
        <taxon>Eukaryota</taxon>
        <taxon>Fungi</taxon>
        <taxon>Dikarya</taxon>
        <taxon>Basidiomycota</taxon>
        <taxon>Agaricomycotina</taxon>
        <taxon>Agaricomycetes</taxon>
        <taxon>Agaricomycetidae</taxon>
        <taxon>Boletales</taxon>
        <taxon>Sclerodermatineae</taxon>
        <taxon>Sclerodermataceae</taxon>
        <taxon>Scleroderma</taxon>
    </lineage>
</organism>
<sequence>MGSEVACSLPDGPLVPPFDLRRRRQFRTQPRHSSDMVQRWRDNQLFNHLTRFLFNYVTSFNLAALPNMH</sequence>
<accession>A0A0C3B0D6</accession>
<evidence type="ECO:0000313" key="1">
    <source>
        <dbReference type="EMBL" id="KIM70712.1"/>
    </source>
</evidence>
<proteinExistence type="predicted"/>
<dbReference type="HOGENOM" id="CLU_2777392_0_0_1"/>